<dbReference type="OrthoDB" id="9794365at2"/>
<dbReference type="GO" id="GO:0015920">
    <property type="term" value="P:lipopolysaccharide transport"/>
    <property type="evidence" value="ECO:0007669"/>
    <property type="project" value="TreeGrafter"/>
</dbReference>
<organism evidence="10 11">
    <name type="scientific">Enterococcus devriesei</name>
    <dbReference type="NCBI Taxonomy" id="319970"/>
    <lineage>
        <taxon>Bacteria</taxon>
        <taxon>Bacillati</taxon>
        <taxon>Bacillota</taxon>
        <taxon>Bacilli</taxon>
        <taxon>Lactobacillales</taxon>
        <taxon>Enterococcaceae</taxon>
        <taxon>Enterococcus</taxon>
    </lineage>
</organism>
<dbReference type="AlphaFoldDB" id="A0A1L8SZW0"/>
<evidence type="ECO:0000313" key="11">
    <source>
        <dbReference type="Proteomes" id="UP000183700"/>
    </source>
</evidence>
<evidence type="ECO:0000313" key="10">
    <source>
        <dbReference type="EMBL" id="OJG37414.1"/>
    </source>
</evidence>
<dbReference type="Proteomes" id="UP000183700">
    <property type="component" value="Unassembled WGS sequence"/>
</dbReference>
<dbReference type="EMBL" id="JXKM01000001">
    <property type="protein sequence ID" value="OJG37414.1"/>
    <property type="molecule type" value="Genomic_DNA"/>
</dbReference>
<dbReference type="PANTHER" id="PTHR30413:SF10">
    <property type="entry name" value="CAPSULE POLYSACCHARIDE EXPORT INNER-MEMBRANE PROTEIN CTRC"/>
    <property type="match status" value="1"/>
</dbReference>
<gene>
    <name evidence="10" type="ORF">RV00_GL000371</name>
</gene>
<keyword evidence="7 8" id="KW-0472">Membrane</keyword>
<evidence type="ECO:0000256" key="6">
    <source>
        <dbReference type="ARBA" id="ARBA00022989"/>
    </source>
</evidence>
<feature type="transmembrane region" description="Helical" evidence="8">
    <location>
        <begin position="66"/>
        <end position="84"/>
    </location>
</feature>
<feature type="transmembrane region" description="Helical" evidence="8">
    <location>
        <begin position="180"/>
        <end position="201"/>
    </location>
</feature>
<evidence type="ECO:0000256" key="1">
    <source>
        <dbReference type="ARBA" id="ARBA00004651"/>
    </source>
</evidence>
<comment type="similarity">
    <text evidence="2 8">Belongs to the ABC-2 integral membrane protein family.</text>
</comment>
<comment type="caution">
    <text evidence="10">The sequence shown here is derived from an EMBL/GenBank/DDBJ whole genome shotgun (WGS) entry which is preliminary data.</text>
</comment>
<evidence type="ECO:0000256" key="2">
    <source>
        <dbReference type="ARBA" id="ARBA00007783"/>
    </source>
</evidence>
<evidence type="ECO:0000256" key="7">
    <source>
        <dbReference type="ARBA" id="ARBA00023136"/>
    </source>
</evidence>
<feature type="transmembrane region" description="Helical" evidence="8">
    <location>
        <begin position="149"/>
        <end position="168"/>
    </location>
</feature>
<sequence>MRSLLSFTREIIQNRKLVFQFSINDFKARYAGSFFGVLWAFVNPLVTVLTYWFVFGFGLKAGLTDGKYPFIVFLITGMVPWFFFSDTIMTSTNVFREYSYLVKKVVFNIRILPTTKVLANLYTHLFFILITLIVSAANGFFPTAHTLQLFYYIFCLCAFLTGLTWITSSVQPFFPDVMQIINIFLQTVMWTLPILWSPSAFSPRIVSVLKLNPLFYVVQGYRESFLSEGWFFEHWKMSIYFWVFTLGMLLVGAMIFKRLRPHFSDVL</sequence>
<dbReference type="STRING" id="319970.RV00_GL000371"/>
<keyword evidence="6 8" id="KW-1133">Transmembrane helix</keyword>
<dbReference type="GO" id="GO:0005886">
    <property type="term" value="C:plasma membrane"/>
    <property type="evidence" value="ECO:0007669"/>
    <property type="project" value="UniProtKB-SubCell"/>
</dbReference>
<dbReference type="InterPro" id="IPR013525">
    <property type="entry name" value="ABC2_TM"/>
</dbReference>
<dbReference type="PANTHER" id="PTHR30413">
    <property type="entry name" value="INNER MEMBRANE TRANSPORT PERMEASE"/>
    <property type="match status" value="1"/>
</dbReference>
<feature type="domain" description="ABC transmembrane type-2" evidence="9">
    <location>
        <begin position="35"/>
        <end position="259"/>
    </location>
</feature>
<comment type="subcellular location">
    <subcellularLocation>
        <location evidence="1 8">Cell membrane</location>
        <topology evidence="1 8">Multi-pass membrane protein</topology>
    </subcellularLocation>
</comment>
<keyword evidence="11" id="KW-1185">Reference proteome</keyword>
<keyword evidence="4 8" id="KW-1003">Cell membrane</keyword>
<keyword evidence="3 8" id="KW-0813">Transport</keyword>
<evidence type="ECO:0000256" key="4">
    <source>
        <dbReference type="ARBA" id="ARBA00022475"/>
    </source>
</evidence>
<accession>A0A1L8SZW0</accession>
<evidence type="ECO:0000256" key="5">
    <source>
        <dbReference type="ARBA" id="ARBA00022692"/>
    </source>
</evidence>
<feature type="transmembrane region" description="Helical" evidence="8">
    <location>
        <begin position="117"/>
        <end position="137"/>
    </location>
</feature>
<dbReference type="PROSITE" id="PS51012">
    <property type="entry name" value="ABC_TM2"/>
    <property type="match status" value="1"/>
</dbReference>
<keyword evidence="5 8" id="KW-0812">Transmembrane</keyword>
<evidence type="ECO:0000256" key="8">
    <source>
        <dbReference type="RuleBase" id="RU361157"/>
    </source>
</evidence>
<name>A0A1L8SZW0_9ENTE</name>
<feature type="transmembrane region" description="Helical" evidence="8">
    <location>
        <begin position="30"/>
        <end position="54"/>
    </location>
</feature>
<proteinExistence type="inferred from homology"/>
<dbReference type="GO" id="GO:0140359">
    <property type="term" value="F:ABC-type transporter activity"/>
    <property type="evidence" value="ECO:0007669"/>
    <property type="project" value="InterPro"/>
</dbReference>
<dbReference type="Pfam" id="PF01061">
    <property type="entry name" value="ABC2_membrane"/>
    <property type="match status" value="1"/>
</dbReference>
<protein>
    <recommendedName>
        <fullName evidence="8">Transport permease protein</fullName>
    </recommendedName>
</protein>
<dbReference type="InterPro" id="IPR047817">
    <property type="entry name" value="ABC2_TM_bact-type"/>
</dbReference>
<evidence type="ECO:0000256" key="3">
    <source>
        <dbReference type="ARBA" id="ARBA00022448"/>
    </source>
</evidence>
<feature type="transmembrane region" description="Helical" evidence="8">
    <location>
        <begin position="239"/>
        <end position="256"/>
    </location>
</feature>
<reference evidence="10 11" key="1">
    <citation type="submission" date="2014-12" db="EMBL/GenBank/DDBJ databases">
        <title>Draft genome sequences of 29 type strains of Enterococci.</title>
        <authorList>
            <person name="Zhong Z."/>
            <person name="Sun Z."/>
            <person name="Liu W."/>
            <person name="Zhang W."/>
            <person name="Zhang H."/>
        </authorList>
    </citation>
    <scope>NUCLEOTIDE SEQUENCE [LARGE SCALE GENOMIC DNA]</scope>
    <source>
        <strain evidence="10 11">DSM 22802</strain>
    </source>
</reference>
<evidence type="ECO:0000259" key="9">
    <source>
        <dbReference type="PROSITE" id="PS51012"/>
    </source>
</evidence>